<proteinExistence type="predicted"/>
<dbReference type="CDD" id="cd21904">
    <property type="entry name" value="TtfA-like"/>
    <property type="match status" value="1"/>
</dbReference>
<dbReference type="InterPro" id="IPR049726">
    <property type="entry name" value="TtfA-like_core"/>
</dbReference>
<name>A0AB36CIZ8_9CORY</name>
<dbReference type="EMBL" id="JABAFZ010000003">
    <property type="protein sequence ID" value="NME88871.1"/>
    <property type="molecule type" value="Genomic_DNA"/>
</dbReference>
<feature type="compositionally biased region" description="Pro residues" evidence="1">
    <location>
        <begin position="80"/>
        <end position="94"/>
    </location>
</feature>
<feature type="compositionally biased region" description="Acidic residues" evidence="1">
    <location>
        <begin position="69"/>
        <end position="79"/>
    </location>
</feature>
<feature type="region of interest" description="Disordered" evidence="1">
    <location>
        <begin position="275"/>
        <end position="395"/>
    </location>
</feature>
<accession>A0AB36CIZ8</accession>
<evidence type="ECO:0000313" key="3">
    <source>
        <dbReference type="Proteomes" id="UP000544551"/>
    </source>
</evidence>
<dbReference type="RefSeq" id="WP_168969251.1">
    <property type="nucleotide sequence ID" value="NZ_JABAFZ010000003.1"/>
</dbReference>
<organism evidence="2 3">
    <name type="scientific">Corynebacterium stationis</name>
    <dbReference type="NCBI Taxonomy" id="1705"/>
    <lineage>
        <taxon>Bacteria</taxon>
        <taxon>Bacillati</taxon>
        <taxon>Actinomycetota</taxon>
        <taxon>Actinomycetes</taxon>
        <taxon>Mycobacteriales</taxon>
        <taxon>Corynebacteriaceae</taxon>
        <taxon>Corynebacterium</taxon>
    </lineage>
</organism>
<feature type="region of interest" description="Disordered" evidence="1">
    <location>
        <begin position="28"/>
        <end position="98"/>
    </location>
</feature>
<comment type="caution">
    <text evidence="2">The sequence shown here is derived from an EMBL/GenBank/DDBJ whole genome shotgun (WGS) entry which is preliminary data.</text>
</comment>
<reference evidence="2 3" key="1">
    <citation type="submission" date="2020-04" db="EMBL/GenBank/DDBJ databases">
        <authorList>
            <person name="Hitch T.C.A."/>
            <person name="Wylensek D."/>
            <person name="Clavel T."/>
        </authorList>
    </citation>
    <scope>NUCLEOTIDE SEQUENCE [LARGE SCALE GENOMIC DNA]</scope>
    <source>
        <strain evidence="2 3">BL-383-APC-3D</strain>
    </source>
</reference>
<evidence type="ECO:0000256" key="1">
    <source>
        <dbReference type="SAM" id="MobiDB-lite"/>
    </source>
</evidence>
<feature type="compositionally biased region" description="Basic and acidic residues" evidence="1">
    <location>
        <begin position="314"/>
        <end position="328"/>
    </location>
</feature>
<evidence type="ECO:0008006" key="4">
    <source>
        <dbReference type="Google" id="ProtNLM"/>
    </source>
</evidence>
<protein>
    <recommendedName>
        <fullName evidence="4">Secreted or membrane protein</fullName>
    </recommendedName>
</protein>
<feature type="compositionally biased region" description="Acidic residues" evidence="1">
    <location>
        <begin position="345"/>
        <end position="361"/>
    </location>
</feature>
<gene>
    <name evidence="2" type="ORF">HF853_04110</name>
</gene>
<evidence type="ECO:0000313" key="2">
    <source>
        <dbReference type="EMBL" id="NME88871.1"/>
    </source>
</evidence>
<dbReference type="Proteomes" id="UP000544551">
    <property type="component" value="Unassembled WGS sequence"/>
</dbReference>
<feature type="compositionally biased region" description="Low complexity" evidence="1">
    <location>
        <begin position="28"/>
        <end position="38"/>
    </location>
</feature>
<feature type="compositionally biased region" description="Polar residues" evidence="1">
    <location>
        <begin position="367"/>
        <end position="386"/>
    </location>
</feature>
<dbReference type="AlphaFoldDB" id="A0AB36CIZ8"/>
<sequence length="395" mass="43056">MAIVLLLLSLGAAVAAIALWRAANKQELPAPAPAAQQEIEAEAQPEPEPKLSSEAEPAPLPEPLPEPMAETEAEPDSEPAPEPVPEPEPQPPTQAQPEHHARLMLPGALKRERRHWAEAKNFEFLKSDDYLADEWTRGAAASGAAPRDIVVGNVFGHEMLLMDLGGINVMAMRTGAATEEVIDFRRDNALMQESSNDLLEAFSAADFTALATDTAVAQRMRDIRVDVALERMPKEVTGIWMESEWVLAQTTKNAMSPVWEEMLAPLALLADAARTLPPRPSSGQELRLEDGDPTRPAPPAGPVELSGLPTIRTSPEHFEHPPVQRPEEPIELPTRVVDDSRGDFDDNDTDAYDIGADDVDAIGEQPADNQTPNPTDVRITRQQGTDASIFEDYPE</sequence>